<dbReference type="AlphaFoldDB" id="A0A1H6DZM5"/>
<evidence type="ECO:0000313" key="11">
    <source>
        <dbReference type="EMBL" id="SEG90792.1"/>
    </source>
</evidence>
<evidence type="ECO:0000259" key="10">
    <source>
        <dbReference type="PROSITE" id="PS50011"/>
    </source>
</evidence>
<keyword evidence="9" id="KW-0472">Membrane</keyword>
<feature type="compositionally biased region" description="Basic and acidic residues" evidence="8">
    <location>
        <begin position="307"/>
        <end position="317"/>
    </location>
</feature>
<feature type="domain" description="Protein kinase" evidence="10">
    <location>
        <begin position="9"/>
        <end position="259"/>
    </location>
</feature>
<keyword evidence="2 11" id="KW-0723">Serine/threonine-protein kinase</keyword>
<dbReference type="GO" id="GO:0004674">
    <property type="term" value="F:protein serine/threonine kinase activity"/>
    <property type="evidence" value="ECO:0007669"/>
    <property type="project" value="UniProtKB-KW"/>
</dbReference>
<proteinExistence type="predicted"/>
<dbReference type="InterPro" id="IPR008271">
    <property type="entry name" value="Ser/Thr_kinase_AS"/>
</dbReference>
<organism evidence="11 12">
    <name type="scientific">Thermomonospora echinospora</name>
    <dbReference type="NCBI Taxonomy" id="1992"/>
    <lineage>
        <taxon>Bacteria</taxon>
        <taxon>Bacillati</taxon>
        <taxon>Actinomycetota</taxon>
        <taxon>Actinomycetes</taxon>
        <taxon>Streptosporangiales</taxon>
        <taxon>Thermomonosporaceae</taxon>
        <taxon>Thermomonospora</taxon>
    </lineage>
</organism>
<feature type="transmembrane region" description="Helical" evidence="9">
    <location>
        <begin position="321"/>
        <end position="339"/>
    </location>
</feature>
<dbReference type="InterPro" id="IPR000719">
    <property type="entry name" value="Prot_kinase_dom"/>
</dbReference>
<dbReference type="RefSeq" id="WP_103944094.1">
    <property type="nucleotide sequence ID" value="NZ_FNVO01000027.1"/>
</dbReference>
<feature type="region of interest" description="Disordered" evidence="8">
    <location>
        <begin position="244"/>
        <end position="317"/>
    </location>
</feature>
<feature type="transmembrane region" description="Helical" evidence="9">
    <location>
        <begin position="518"/>
        <end position="538"/>
    </location>
</feature>
<evidence type="ECO:0000313" key="12">
    <source>
        <dbReference type="Proteomes" id="UP000236723"/>
    </source>
</evidence>
<dbReference type="PANTHER" id="PTHR43289">
    <property type="entry name" value="MITOGEN-ACTIVATED PROTEIN KINASE KINASE KINASE 20-RELATED"/>
    <property type="match status" value="1"/>
</dbReference>
<evidence type="ECO:0000256" key="7">
    <source>
        <dbReference type="PROSITE-ProRule" id="PRU10141"/>
    </source>
</evidence>
<feature type="transmembrane region" description="Helical" evidence="9">
    <location>
        <begin position="487"/>
        <end position="506"/>
    </location>
</feature>
<dbReference type="Proteomes" id="UP000236723">
    <property type="component" value="Unassembled WGS sequence"/>
</dbReference>
<reference evidence="12" key="1">
    <citation type="submission" date="2016-10" db="EMBL/GenBank/DDBJ databases">
        <authorList>
            <person name="Varghese N."/>
            <person name="Submissions S."/>
        </authorList>
    </citation>
    <scope>NUCLEOTIDE SEQUENCE [LARGE SCALE GENOMIC DNA]</scope>
    <source>
        <strain evidence="12">DSM 43163</strain>
    </source>
</reference>
<dbReference type="Gene3D" id="3.30.200.20">
    <property type="entry name" value="Phosphorylase Kinase, domain 1"/>
    <property type="match status" value="1"/>
</dbReference>
<evidence type="ECO:0000256" key="4">
    <source>
        <dbReference type="ARBA" id="ARBA00022741"/>
    </source>
</evidence>
<evidence type="ECO:0000256" key="8">
    <source>
        <dbReference type="SAM" id="MobiDB-lite"/>
    </source>
</evidence>
<keyword evidence="5 11" id="KW-0418">Kinase</keyword>
<gene>
    <name evidence="11" type="ORF">SAMN04489712_12740</name>
</gene>
<sequence length="543" mass="57522">MDDVLAGRFTLLAELGRGGMGVVWHARDDELGREVAIKQILPPHGLGQNALTARRDRMIREARAAARLNHPGAVTVHDVLRTDGELFIVMEYVPAPSLQELVARWGPLPVDKVRALGLAMLNVLEEAHRIGIVHRDVKPANVLMSAHGVKLTDFGIARLEGDSTLTAEGAVMGSPAFMSPEQVRGEQTTPATDLWALGTTLYFALEGRSPFARDHPGASMAAVLTEHPPPPRALASLIGRLLAKNPADRPSPQQIRSALTDGTGPQAPPTPAPQRQAPPMPTPPGTVPPRAQPAWDQRAWTPMTGPPRDHGGRPSRVPERLGGASLVAGSLLWFFFWLVPGPGTDLLRDRHMPTALYLITPVTCLVLGVVVLLRGETRAGAWAMGLAPWLMPAALTGVAPYFGQHDLLPYVLLTAGAFAAGLPRPHPGPAARGPAAAHVVAALAASLTAAAAMYLGSSMWSWNILLVVGSAVALGTAALIRGGQDGSFVLWGWSFSAAQVTSFFVYRNLSDGFATSLVVPMALLAAAAAISLTHGLFLRHART</sequence>
<dbReference type="PROSITE" id="PS00107">
    <property type="entry name" value="PROTEIN_KINASE_ATP"/>
    <property type="match status" value="1"/>
</dbReference>
<dbReference type="OrthoDB" id="3679634at2"/>
<dbReference type="PROSITE" id="PS50011">
    <property type="entry name" value="PROTEIN_KINASE_DOM"/>
    <property type="match status" value="1"/>
</dbReference>
<evidence type="ECO:0000256" key="2">
    <source>
        <dbReference type="ARBA" id="ARBA00022527"/>
    </source>
</evidence>
<dbReference type="GO" id="GO:0005524">
    <property type="term" value="F:ATP binding"/>
    <property type="evidence" value="ECO:0007669"/>
    <property type="project" value="UniProtKB-UniRule"/>
</dbReference>
<name>A0A1H6DZM5_9ACTN</name>
<keyword evidence="12" id="KW-1185">Reference proteome</keyword>
<accession>A0A1H6DZM5</accession>
<feature type="transmembrane region" description="Helical" evidence="9">
    <location>
        <begin position="354"/>
        <end position="373"/>
    </location>
</feature>
<dbReference type="InterPro" id="IPR011009">
    <property type="entry name" value="Kinase-like_dom_sf"/>
</dbReference>
<keyword evidence="6 7" id="KW-0067">ATP-binding</keyword>
<dbReference type="PANTHER" id="PTHR43289:SF6">
    <property type="entry name" value="SERINE_THREONINE-PROTEIN KINASE NEKL-3"/>
    <property type="match status" value="1"/>
</dbReference>
<dbReference type="PROSITE" id="PS00108">
    <property type="entry name" value="PROTEIN_KINASE_ST"/>
    <property type="match status" value="1"/>
</dbReference>
<evidence type="ECO:0000256" key="3">
    <source>
        <dbReference type="ARBA" id="ARBA00022679"/>
    </source>
</evidence>
<feature type="transmembrane region" description="Helical" evidence="9">
    <location>
        <begin position="380"/>
        <end position="401"/>
    </location>
</feature>
<dbReference type="CDD" id="cd14014">
    <property type="entry name" value="STKc_PknB_like"/>
    <property type="match status" value="1"/>
</dbReference>
<dbReference type="EC" id="2.7.11.1" evidence="1"/>
<dbReference type="InterPro" id="IPR017441">
    <property type="entry name" value="Protein_kinase_ATP_BS"/>
</dbReference>
<dbReference type="SUPFAM" id="SSF56112">
    <property type="entry name" value="Protein kinase-like (PK-like)"/>
    <property type="match status" value="1"/>
</dbReference>
<evidence type="ECO:0000256" key="1">
    <source>
        <dbReference type="ARBA" id="ARBA00012513"/>
    </source>
</evidence>
<evidence type="ECO:0000256" key="6">
    <source>
        <dbReference type="ARBA" id="ARBA00022840"/>
    </source>
</evidence>
<feature type="binding site" evidence="7">
    <location>
        <position position="38"/>
    </location>
    <ligand>
        <name>ATP</name>
        <dbReference type="ChEBI" id="CHEBI:30616"/>
    </ligand>
</feature>
<feature type="transmembrane region" description="Helical" evidence="9">
    <location>
        <begin position="460"/>
        <end position="480"/>
    </location>
</feature>
<keyword evidence="4 7" id="KW-0547">Nucleotide-binding</keyword>
<evidence type="ECO:0000256" key="9">
    <source>
        <dbReference type="SAM" id="Phobius"/>
    </source>
</evidence>
<keyword evidence="3" id="KW-0808">Transferase</keyword>
<keyword evidence="9" id="KW-1133">Transmembrane helix</keyword>
<feature type="compositionally biased region" description="Pro residues" evidence="8">
    <location>
        <begin position="266"/>
        <end position="291"/>
    </location>
</feature>
<protein>
    <recommendedName>
        <fullName evidence="1">non-specific serine/threonine protein kinase</fullName>
        <ecNumber evidence="1">2.7.11.1</ecNumber>
    </recommendedName>
</protein>
<dbReference type="Gene3D" id="1.10.510.10">
    <property type="entry name" value="Transferase(Phosphotransferase) domain 1"/>
    <property type="match status" value="1"/>
</dbReference>
<dbReference type="SMART" id="SM00220">
    <property type="entry name" value="S_TKc"/>
    <property type="match status" value="1"/>
</dbReference>
<dbReference type="EMBL" id="FNVO01000027">
    <property type="protein sequence ID" value="SEG90792.1"/>
    <property type="molecule type" value="Genomic_DNA"/>
</dbReference>
<evidence type="ECO:0000256" key="5">
    <source>
        <dbReference type="ARBA" id="ARBA00022777"/>
    </source>
</evidence>
<dbReference type="Pfam" id="PF00069">
    <property type="entry name" value="Pkinase"/>
    <property type="match status" value="1"/>
</dbReference>
<keyword evidence="9" id="KW-0812">Transmembrane</keyword>